<organism evidence="1">
    <name type="scientific">Nostoc phage A1</name>
    <dbReference type="NCBI Taxonomy" id="1775256"/>
    <lineage>
        <taxon>Viruses</taxon>
        <taxon>Duplodnaviria</taxon>
        <taxon>Heunggongvirae</taxon>
        <taxon>Uroviricota</taxon>
        <taxon>Caudoviricetes</taxon>
    </lineage>
</organism>
<reference evidence="2" key="2">
    <citation type="journal article" date="2024" name="Nat. Commun.">
        <title>Structure of the intact tail machine of Anabaena myophage A-1(L).</title>
        <authorList>
            <person name="Yu R.C."/>
            <person name="Yang F."/>
            <person name="Zhang H.Y."/>
            <person name="Hou P."/>
            <person name="Du K."/>
            <person name="Zhu J."/>
            <person name="Cui N."/>
            <person name="Xu X."/>
            <person name="Chen Y."/>
            <person name="Li Q."/>
            <person name="Zhou C.Z."/>
        </authorList>
    </citation>
    <scope>STRUCTURE BY ELECTRON MICROSCOPY (3.44 ANGSTROMS) OF 1-240</scope>
</reference>
<dbReference type="EMBL" id="KU234533">
    <property type="protein sequence ID" value="AND75583.1"/>
    <property type="molecule type" value="Genomic_DNA"/>
</dbReference>
<name>A0ACD6B8W0_9CAUD</name>
<keyword evidence="2" id="KW-0002">3D-structure</keyword>
<accession>A0ACD6B8W0</accession>
<accession>A0A191SAZ4</accession>
<protein>
    <submittedName>
        <fullName evidence="1">Uncharacterized protein</fullName>
    </submittedName>
</protein>
<sequence>MTKPSLISAKILQHINSIVWLQSKGIQEPLKPDVIVNNVAYPPNVIAEKPVTNIEVITNSSMIENTGGVRQFLCKAVFEYTIVWVFSREVYKTYHQIPRSQIQDLLVFCQQFVISAYQGIDPDITNIDLKPSQVLVKPTEDVNSDVSNSSSWSVVADLRFMIEFLTSLDEFLPIDFNKIQPPTWELLDDLDPIVPEQPFTLNGLIISLNKSELPKVRADESDTYQLEEILYIPPTIEDQI</sequence>
<dbReference type="PDB" id="8KEF">
    <property type="method" value="EM"/>
    <property type="resolution" value="3.44 A"/>
    <property type="chains" value="a/b/c/d/e/f=1-240"/>
</dbReference>
<reference evidence="1" key="1">
    <citation type="journal article" date="2016" name="MBio">
        <title>Viruses Infecting a Freshwater Filamentous Cyanobacterium (Nostoc sp.) Encode a Functional CRISPR Array and a Proteobacterial DNA Polymerase B.</title>
        <authorList>
            <person name="Chenard C."/>
            <person name="Wirth J.F."/>
            <person name="Suttle C.A."/>
        </authorList>
    </citation>
    <scope>NUCLEOTIDE SEQUENCE</scope>
</reference>
<proteinExistence type="evidence at protein level"/>
<evidence type="ECO:0007829" key="2">
    <source>
        <dbReference type="PDB" id="8KEF"/>
    </source>
</evidence>
<evidence type="ECO:0000313" key="1">
    <source>
        <dbReference type="EMBL" id="AND75583.1"/>
    </source>
</evidence>